<reference evidence="1 2" key="1">
    <citation type="submission" date="2011-02" db="EMBL/GenBank/DDBJ databases">
        <authorList>
            <person name="Nelson K.E."/>
            <person name="Sutton G."/>
            <person name="Torralba M."/>
            <person name="Durkin S."/>
            <person name="Harkins D."/>
            <person name="Montgomery R."/>
            <person name="Ziemer C."/>
            <person name="Klaassens E."/>
            <person name="Ocuiv P."/>
            <person name="Morrison M."/>
        </authorList>
    </citation>
    <scope>NUCLEOTIDE SEQUENCE [LARGE SCALE GENOMIC DNA]</scope>
    <source>
        <strain evidence="1 2">8</strain>
    </source>
</reference>
<organism evidence="1 2">
    <name type="scientific">Ruminococcus albus 8</name>
    <dbReference type="NCBI Taxonomy" id="246199"/>
    <lineage>
        <taxon>Bacteria</taxon>
        <taxon>Bacillati</taxon>
        <taxon>Bacillota</taxon>
        <taxon>Clostridia</taxon>
        <taxon>Eubacteriales</taxon>
        <taxon>Oscillospiraceae</taxon>
        <taxon>Ruminococcus</taxon>
    </lineage>
</organism>
<dbReference type="AlphaFoldDB" id="E9SGP1"/>
<accession>E9SGP1</accession>
<gene>
    <name evidence="1" type="ORF">CUS_5717</name>
</gene>
<evidence type="ECO:0000313" key="2">
    <source>
        <dbReference type="Proteomes" id="UP000004259"/>
    </source>
</evidence>
<dbReference type="STRING" id="246199.CUS_5717"/>
<proteinExistence type="predicted"/>
<comment type="caution">
    <text evidence="1">The sequence shown here is derived from an EMBL/GenBank/DDBJ whole genome shotgun (WGS) entry which is preliminary data.</text>
</comment>
<dbReference type="RefSeq" id="WP_004167480.1">
    <property type="nucleotide sequence ID" value="NZ_JAJFOM010000001.1"/>
</dbReference>
<evidence type="ECO:0000313" key="1">
    <source>
        <dbReference type="EMBL" id="EGC01525.1"/>
    </source>
</evidence>
<keyword evidence="2" id="KW-1185">Reference proteome</keyword>
<protein>
    <submittedName>
        <fullName evidence="1">Uncharacterized protein</fullName>
    </submittedName>
</protein>
<dbReference type="EMBL" id="ADKM02000128">
    <property type="protein sequence ID" value="EGC01525.1"/>
    <property type="molecule type" value="Genomic_DNA"/>
</dbReference>
<dbReference type="Proteomes" id="UP000004259">
    <property type="component" value="Unassembled WGS sequence"/>
</dbReference>
<name>E9SGP1_RUMAL</name>
<sequence length="52" mass="5702">MVYFLLTAFALFDLQALAFFNGFRLVGTALYVLVVRKARAAVGNCPKNSAEC</sequence>